<dbReference type="Gene3D" id="3.30.70.330">
    <property type="match status" value="2"/>
</dbReference>
<dbReference type="InterPro" id="IPR035979">
    <property type="entry name" value="RBD_domain_sf"/>
</dbReference>
<protein>
    <submittedName>
        <fullName evidence="6">RNA-binding motif, single-stranded-interacting protein 2-like</fullName>
    </submittedName>
</protein>
<evidence type="ECO:0000256" key="3">
    <source>
        <dbReference type="PROSITE-ProRule" id="PRU00176"/>
    </source>
</evidence>
<dbReference type="AlphaFoldDB" id="A0A673FY38"/>
<organism evidence="6 7">
    <name type="scientific">Sinocyclocheilus rhinocerous</name>
    <dbReference type="NCBI Taxonomy" id="307959"/>
    <lineage>
        <taxon>Eukaryota</taxon>
        <taxon>Metazoa</taxon>
        <taxon>Chordata</taxon>
        <taxon>Craniata</taxon>
        <taxon>Vertebrata</taxon>
        <taxon>Euteleostomi</taxon>
        <taxon>Actinopterygii</taxon>
        <taxon>Neopterygii</taxon>
        <taxon>Teleostei</taxon>
        <taxon>Ostariophysi</taxon>
        <taxon>Cypriniformes</taxon>
        <taxon>Cyprinidae</taxon>
        <taxon>Cyprininae</taxon>
        <taxon>Sinocyclocheilus</taxon>
    </lineage>
</organism>
<dbReference type="SMART" id="SM00360">
    <property type="entry name" value="RRM"/>
    <property type="match status" value="2"/>
</dbReference>
<reference evidence="6" key="2">
    <citation type="submission" date="2025-09" db="UniProtKB">
        <authorList>
            <consortium name="Ensembl"/>
        </authorList>
    </citation>
    <scope>IDENTIFICATION</scope>
</reference>
<dbReference type="GO" id="GO:0003723">
    <property type="term" value="F:RNA binding"/>
    <property type="evidence" value="ECO:0007669"/>
    <property type="project" value="UniProtKB-UniRule"/>
</dbReference>
<dbReference type="CDD" id="cd12474">
    <property type="entry name" value="RRM2_MSSP2"/>
    <property type="match status" value="1"/>
</dbReference>
<keyword evidence="1" id="KW-0677">Repeat</keyword>
<dbReference type="SUPFAM" id="SSF54928">
    <property type="entry name" value="RNA-binding domain, RBD"/>
    <property type="match status" value="2"/>
</dbReference>
<dbReference type="Ensembl" id="ENSSRHT00000005296.1">
    <property type="protein sequence ID" value="ENSSRHP00000005101.1"/>
    <property type="gene ID" value="ENSSRHG00000003046.1"/>
</dbReference>
<keyword evidence="7" id="KW-1185">Reference proteome</keyword>
<name>A0A673FY38_9TELE</name>
<sequence length="380" mass="41797">FHRLRPHNCVQTPYKTYVSSIHQMALPSPNTNSSSASSAGGGEPLSKTNLYIRGLHPGTTDQDLVKLCQPYGKIVSTKAILDKTTNKCKGYGFVDFDSPAAAQKAVTMLKASGVQAQMAKQQEQDPTNLYISNLPVSMDEQELEAMLKSFGQVISTRILRDANGTSRGVGFARMESTEKCEAIIQHFNGKYIKTPPGVPVPTEPLLCKFADGGQKKRQNQAKYLQNGRAWPRDGEMCLPCTFYIKFVIFSFPRSGRNDAHTSLSPYMPSQVPSYQVHSPSWMHHQSYLMQPTGAVLTPAMDHTMSIQPTSMIGPLTQQLSHLSLGSAGTYIPNAAMQGAYIPQYTPVPPSSVTLEENSGQQQVSMETPSEHTNYSYQHSK</sequence>
<dbReference type="FunFam" id="3.30.70.330:FF:000014">
    <property type="entry name" value="RNA-binding motif, single-stranded-interacting protein 3 isoform 1"/>
    <property type="match status" value="1"/>
</dbReference>
<evidence type="ECO:0000256" key="2">
    <source>
        <dbReference type="ARBA" id="ARBA00022884"/>
    </source>
</evidence>
<evidence type="ECO:0000259" key="5">
    <source>
        <dbReference type="PROSITE" id="PS50102"/>
    </source>
</evidence>
<dbReference type="FunFam" id="3.30.70.330:FF:000012">
    <property type="entry name" value="RNA-binding motif, single-stranded-interacting protein 3 isoform 1"/>
    <property type="match status" value="1"/>
</dbReference>
<dbReference type="Pfam" id="PF00076">
    <property type="entry name" value="RRM_1"/>
    <property type="match status" value="2"/>
</dbReference>
<feature type="domain" description="RRM" evidence="5">
    <location>
        <begin position="48"/>
        <end position="121"/>
    </location>
</feature>
<accession>A0A673FY38</accession>
<evidence type="ECO:0000313" key="7">
    <source>
        <dbReference type="Proteomes" id="UP000472270"/>
    </source>
</evidence>
<proteinExistence type="predicted"/>
<feature type="domain" description="RRM" evidence="5">
    <location>
        <begin position="127"/>
        <end position="212"/>
    </location>
</feature>
<keyword evidence="2 3" id="KW-0694">RNA-binding</keyword>
<evidence type="ECO:0000313" key="6">
    <source>
        <dbReference type="Ensembl" id="ENSSRHP00000005101.1"/>
    </source>
</evidence>
<dbReference type="InterPro" id="IPR012677">
    <property type="entry name" value="Nucleotide-bd_a/b_plait_sf"/>
</dbReference>
<evidence type="ECO:0000256" key="4">
    <source>
        <dbReference type="SAM" id="MobiDB-lite"/>
    </source>
</evidence>
<reference evidence="6" key="1">
    <citation type="submission" date="2025-08" db="UniProtKB">
        <authorList>
            <consortium name="Ensembl"/>
        </authorList>
    </citation>
    <scope>IDENTIFICATION</scope>
</reference>
<dbReference type="PANTHER" id="PTHR24012">
    <property type="entry name" value="RNA BINDING PROTEIN"/>
    <property type="match status" value="1"/>
</dbReference>
<dbReference type="InterPro" id="IPR000504">
    <property type="entry name" value="RRM_dom"/>
</dbReference>
<evidence type="ECO:0000256" key="1">
    <source>
        <dbReference type="ARBA" id="ARBA00022737"/>
    </source>
</evidence>
<dbReference type="CDD" id="cd12471">
    <property type="entry name" value="RRM1_MSSP2"/>
    <property type="match status" value="1"/>
</dbReference>
<gene>
    <name evidence="6" type="primary">rbms2a</name>
</gene>
<dbReference type="PROSITE" id="PS50102">
    <property type="entry name" value="RRM"/>
    <property type="match status" value="2"/>
</dbReference>
<feature type="region of interest" description="Disordered" evidence="4">
    <location>
        <begin position="350"/>
        <end position="380"/>
    </location>
</feature>
<dbReference type="Proteomes" id="UP000472270">
    <property type="component" value="Unassembled WGS sequence"/>
</dbReference>